<keyword evidence="1" id="KW-0677">Repeat</keyword>
<proteinExistence type="predicted"/>
<dbReference type="InterPro" id="IPR050964">
    <property type="entry name" value="Striated_Muscle_Regulatory"/>
</dbReference>
<dbReference type="CDD" id="cd00063">
    <property type="entry name" value="FN3"/>
    <property type="match status" value="2"/>
</dbReference>
<dbReference type="Pfam" id="PF00041">
    <property type="entry name" value="fn3"/>
    <property type="match status" value="1"/>
</dbReference>
<feature type="domain" description="Fibronectin type-III" evidence="2">
    <location>
        <begin position="1"/>
        <end position="39"/>
    </location>
</feature>
<dbReference type="Proteomes" id="UP001176940">
    <property type="component" value="Unassembled WGS sequence"/>
</dbReference>
<dbReference type="PANTHER" id="PTHR13817:SF16">
    <property type="entry name" value="MYOMESIN-1"/>
    <property type="match status" value="1"/>
</dbReference>
<dbReference type="SMART" id="SM00060">
    <property type="entry name" value="FN3"/>
    <property type="match status" value="1"/>
</dbReference>
<dbReference type="EMBL" id="CAUEEQ010001336">
    <property type="protein sequence ID" value="CAJ0919508.1"/>
    <property type="molecule type" value="Genomic_DNA"/>
</dbReference>
<evidence type="ECO:0000256" key="1">
    <source>
        <dbReference type="ARBA" id="ARBA00022737"/>
    </source>
</evidence>
<evidence type="ECO:0000313" key="4">
    <source>
        <dbReference type="Proteomes" id="UP001176940"/>
    </source>
</evidence>
<dbReference type="InterPro" id="IPR036116">
    <property type="entry name" value="FN3_sf"/>
</dbReference>
<keyword evidence="4" id="KW-1185">Reference proteome</keyword>
<evidence type="ECO:0000259" key="2">
    <source>
        <dbReference type="PROSITE" id="PS50853"/>
    </source>
</evidence>
<comment type="caution">
    <text evidence="3">The sequence shown here is derived from an EMBL/GenBank/DDBJ whole genome shotgun (WGS) entry which is preliminary data.</text>
</comment>
<dbReference type="PANTHER" id="PTHR13817">
    <property type="entry name" value="TITIN"/>
    <property type="match status" value="1"/>
</dbReference>
<evidence type="ECO:0000313" key="3">
    <source>
        <dbReference type="EMBL" id="CAJ0919508.1"/>
    </source>
</evidence>
<gene>
    <name evidence="3" type="ORF">RIMI_LOCUS1051871</name>
</gene>
<dbReference type="PRINTS" id="PR00014">
    <property type="entry name" value="FNTYPEIII"/>
</dbReference>
<feature type="domain" description="Fibronectin type-III" evidence="2">
    <location>
        <begin position="46"/>
        <end position="145"/>
    </location>
</feature>
<protein>
    <recommendedName>
        <fullName evidence="2">Fibronectin type-III domain-containing protein</fullName>
    </recommendedName>
</protein>
<organism evidence="3 4">
    <name type="scientific">Ranitomeya imitator</name>
    <name type="common">mimic poison frog</name>
    <dbReference type="NCBI Taxonomy" id="111125"/>
    <lineage>
        <taxon>Eukaryota</taxon>
        <taxon>Metazoa</taxon>
        <taxon>Chordata</taxon>
        <taxon>Craniata</taxon>
        <taxon>Vertebrata</taxon>
        <taxon>Euteleostomi</taxon>
        <taxon>Amphibia</taxon>
        <taxon>Batrachia</taxon>
        <taxon>Anura</taxon>
        <taxon>Neobatrachia</taxon>
        <taxon>Hyloidea</taxon>
        <taxon>Dendrobatidae</taxon>
        <taxon>Dendrobatinae</taxon>
        <taxon>Ranitomeya</taxon>
    </lineage>
</organism>
<name>A0ABN9KSU7_9NEOB</name>
<feature type="non-terminal residue" evidence="3">
    <location>
        <position position="197"/>
    </location>
</feature>
<dbReference type="PROSITE" id="PS50853">
    <property type="entry name" value="FN3"/>
    <property type="match status" value="2"/>
</dbReference>
<dbReference type="InterPro" id="IPR003961">
    <property type="entry name" value="FN3_dom"/>
</dbReference>
<dbReference type="InterPro" id="IPR013783">
    <property type="entry name" value="Ig-like_fold"/>
</dbReference>
<dbReference type="Gene3D" id="2.60.40.10">
    <property type="entry name" value="Immunoglobulins"/>
    <property type="match status" value="3"/>
</dbReference>
<sequence>MMILNLKENTIYEFQVAACNIAGVGTPSQPSKPFKCEEWTIAVPGPPHELTLSEVRSSSMVLLWKTPVYTGRTPVTGFYVDIKEANAPEETWKGVNEKPTSNTYIKIQNLKEGVQYVLRVRAVNQAGVGKISDVTDPVLAQTKPGTKEVHVEVDDNGVISLNFECDQLTPDSKFVWSKNYEAIGDDSSRVDIETKGG</sequence>
<accession>A0ABN9KSU7</accession>
<dbReference type="SUPFAM" id="SSF49265">
    <property type="entry name" value="Fibronectin type III"/>
    <property type="match status" value="1"/>
</dbReference>
<reference evidence="3" key="1">
    <citation type="submission" date="2023-07" db="EMBL/GenBank/DDBJ databases">
        <authorList>
            <person name="Stuckert A."/>
        </authorList>
    </citation>
    <scope>NUCLEOTIDE SEQUENCE</scope>
</reference>